<feature type="domain" description="Outer membrane protein beta-barrel" evidence="6">
    <location>
        <begin position="37"/>
        <end position="193"/>
    </location>
</feature>
<dbReference type="Proteomes" id="UP001057991">
    <property type="component" value="Chromosome"/>
</dbReference>
<gene>
    <name evidence="7" type="ORF">K3X48_09995</name>
</gene>
<name>A0A9Q9HD16_9RHOB</name>
<reference evidence="7" key="1">
    <citation type="submission" date="2021-08" db="EMBL/GenBank/DDBJ databases">
        <authorList>
            <person name="Nwanade C."/>
            <person name="Wang M."/>
            <person name="Masoudi A."/>
            <person name="Yu Z."/>
            <person name="Liu J."/>
        </authorList>
    </citation>
    <scope>NUCLEOTIDE SEQUENCE</scope>
    <source>
        <strain evidence="7">S056</strain>
    </source>
</reference>
<dbReference type="GO" id="GO:0016020">
    <property type="term" value="C:membrane"/>
    <property type="evidence" value="ECO:0007669"/>
    <property type="project" value="UniProtKB-SubCell"/>
</dbReference>
<evidence type="ECO:0000313" key="8">
    <source>
        <dbReference type="Proteomes" id="UP001057991"/>
    </source>
</evidence>
<accession>A0A9Q9HD16</accession>
<comment type="similarity">
    <text evidence="4">Belongs to the Omp25/RopB family.</text>
</comment>
<proteinExistence type="inferred from homology"/>
<dbReference type="SUPFAM" id="SSF56925">
    <property type="entry name" value="OMPA-like"/>
    <property type="match status" value="1"/>
</dbReference>
<comment type="subcellular location">
    <subcellularLocation>
        <location evidence="1">Membrane</location>
    </subcellularLocation>
</comment>
<dbReference type="RefSeq" id="WP_259805612.1">
    <property type="nucleotide sequence ID" value="NZ_CP080776.1"/>
</dbReference>
<evidence type="ECO:0000313" key="7">
    <source>
        <dbReference type="EMBL" id="UWP94555.1"/>
    </source>
</evidence>
<dbReference type="PANTHER" id="PTHR34001">
    <property type="entry name" value="BLL7405 PROTEIN"/>
    <property type="match status" value="1"/>
</dbReference>
<dbReference type="Gene3D" id="2.40.160.20">
    <property type="match status" value="1"/>
</dbReference>
<dbReference type="Pfam" id="PF13505">
    <property type="entry name" value="OMP_b-brl"/>
    <property type="match status" value="1"/>
</dbReference>
<dbReference type="InterPro" id="IPR027385">
    <property type="entry name" value="Beta-barrel_OMP"/>
</dbReference>
<keyword evidence="3" id="KW-0472">Membrane</keyword>
<feature type="signal peptide" evidence="5">
    <location>
        <begin position="1"/>
        <end position="21"/>
    </location>
</feature>
<sequence length="193" mass="20222">MFKTISCFSIVALMAGGSAHAGNPSPAPAPQPVYVAPAPTPSVDWTGAYIGAEIGYGDVGTNVPGANGDGLIGGIIAGYDYDFGTWVAGLGIDYDVTDIDIGGEANLEHVLRLKARGGPKLGRGLAYLTGGYAHTSVEDRDDSGYFIGLGYEHRMTDNFSVGAELLYHEFSDFDGSGVDVDATTIQLRASYRF</sequence>
<protein>
    <submittedName>
        <fullName evidence="7">Porin family protein</fullName>
    </submittedName>
</protein>
<evidence type="ECO:0000259" key="6">
    <source>
        <dbReference type="Pfam" id="PF13505"/>
    </source>
</evidence>
<evidence type="ECO:0000256" key="3">
    <source>
        <dbReference type="ARBA" id="ARBA00023136"/>
    </source>
</evidence>
<dbReference type="AlphaFoldDB" id="A0A9Q9HD16"/>
<dbReference type="PANTHER" id="PTHR34001:SF3">
    <property type="entry name" value="BLL7405 PROTEIN"/>
    <property type="match status" value="1"/>
</dbReference>
<evidence type="ECO:0000256" key="1">
    <source>
        <dbReference type="ARBA" id="ARBA00004370"/>
    </source>
</evidence>
<dbReference type="EMBL" id="CP080776">
    <property type="protein sequence ID" value="UWP94555.1"/>
    <property type="molecule type" value="Genomic_DNA"/>
</dbReference>
<dbReference type="InterPro" id="IPR051692">
    <property type="entry name" value="OMP-like"/>
</dbReference>
<keyword evidence="2 5" id="KW-0732">Signal</keyword>
<evidence type="ECO:0000256" key="5">
    <source>
        <dbReference type="SAM" id="SignalP"/>
    </source>
</evidence>
<evidence type="ECO:0000256" key="2">
    <source>
        <dbReference type="ARBA" id="ARBA00022729"/>
    </source>
</evidence>
<dbReference type="InterPro" id="IPR011250">
    <property type="entry name" value="OMP/PagP_B-barrel"/>
</dbReference>
<evidence type="ECO:0000256" key="4">
    <source>
        <dbReference type="ARBA" id="ARBA00038306"/>
    </source>
</evidence>
<feature type="chain" id="PRO_5040238104" evidence="5">
    <location>
        <begin position="22"/>
        <end position="193"/>
    </location>
</feature>
<organism evidence="7 8">
    <name type="scientific">Aliiroseovarius crassostreae</name>
    <dbReference type="NCBI Taxonomy" id="154981"/>
    <lineage>
        <taxon>Bacteria</taxon>
        <taxon>Pseudomonadati</taxon>
        <taxon>Pseudomonadota</taxon>
        <taxon>Alphaproteobacteria</taxon>
        <taxon>Rhodobacterales</taxon>
        <taxon>Paracoccaceae</taxon>
        <taxon>Aliiroseovarius</taxon>
    </lineage>
</organism>